<dbReference type="EMBL" id="VSWD01000011">
    <property type="protein sequence ID" value="KAK3087311.1"/>
    <property type="molecule type" value="Genomic_DNA"/>
</dbReference>
<protein>
    <recommendedName>
        <fullName evidence="2">Right handed beta helix domain-containing protein</fullName>
    </recommendedName>
</protein>
<dbReference type="InterPro" id="IPR051550">
    <property type="entry name" value="SCF-Subunits/Alg-Epimerases"/>
</dbReference>
<keyword evidence="4" id="KW-1185">Reference proteome</keyword>
<dbReference type="PANTHER" id="PTHR22990:SF15">
    <property type="entry name" value="F-BOX ONLY PROTEIN 10"/>
    <property type="match status" value="1"/>
</dbReference>
<evidence type="ECO:0000259" key="2">
    <source>
        <dbReference type="Pfam" id="PF13229"/>
    </source>
</evidence>
<feature type="domain" description="Right handed beta helix" evidence="2">
    <location>
        <begin position="17"/>
        <end position="71"/>
    </location>
</feature>
<evidence type="ECO:0000313" key="4">
    <source>
        <dbReference type="Proteomes" id="UP001186944"/>
    </source>
</evidence>
<dbReference type="InterPro" id="IPR039448">
    <property type="entry name" value="Beta_helix"/>
</dbReference>
<proteinExistence type="predicted"/>
<accession>A0AA89BQB3</accession>
<evidence type="ECO:0000256" key="1">
    <source>
        <dbReference type="ARBA" id="ARBA00022737"/>
    </source>
</evidence>
<dbReference type="SUPFAM" id="SSF51126">
    <property type="entry name" value="Pectin lyase-like"/>
    <property type="match status" value="1"/>
</dbReference>
<dbReference type="GO" id="GO:0042981">
    <property type="term" value="P:regulation of apoptotic process"/>
    <property type="evidence" value="ECO:0007669"/>
    <property type="project" value="TreeGrafter"/>
</dbReference>
<dbReference type="Gene3D" id="2.160.20.10">
    <property type="entry name" value="Single-stranded right-handed beta-helix, Pectin lyase-like"/>
    <property type="match status" value="1"/>
</dbReference>
<reference evidence="3" key="1">
    <citation type="submission" date="2019-08" db="EMBL/GenBank/DDBJ databases">
        <title>The improved chromosome-level genome for the pearl oyster Pinctada fucata martensii using PacBio sequencing and Hi-C.</title>
        <authorList>
            <person name="Zheng Z."/>
        </authorList>
    </citation>
    <scope>NUCLEOTIDE SEQUENCE</scope>
    <source>
        <strain evidence="3">ZZ-2019</strain>
        <tissue evidence="3">Adductor muscle</tissue>
    </source>
</reference>
<dbReference type="Proteomes" id="UP001186944">
    <property type="component" value="Unassembled WGS sequence"/>
</dbReference>
<comment type="caution">
    <text evidence="3">The sequence shown here is derived from an EMBL/GenBank/DDBJ whole genome shotgun (WGS) entry which is preliminary data.</text>
</comment>
<gene>
    <name evidence="3" type="ORF">FSP39_004517</name>
</gene>
<keyword evidence="1" id="KW-0677">Repeat</keyword>
<dbReference type="Pfam" id="PF13229">
    <property type="entry name" value="Beta_helix"/>
    <property type="match status" value="1"/>
</dbReference>
<dbReference type="PANTHER" id="PTHR22990">
    <property type="entry name" value="F-BOX ONLY PROTEIN"/>
    <property type="match status" value="1"/>
</dbReference>
<dbReference type="AlphaFoldDB" id="A0AA89BQB3"/>
<dbReference type="InterPro" id="IPR012334">
    <property type="entry name" value="Pectin_lyas_fold"/>
</dbReference>
<dbReference type="InterPro" id="IPR011050">
    <property type="entry name" value="Pectin_lyase_fold/virulence"/>
</dbReference>
<dbReference type="GO" id="GO:0006511">
    <property type="term" value="P:ubiquitin-dependent protein catabolic process"/>
    <property type="evidence" value="ECO:0007669"/>
    <property type="project" value="TreeGrafter"/>
</dbReference>
<organism evidence="3 4">
    <name type="scientific">Pinctada imbricata</name>
    <name type="common">Atlantic pearl-oyster</name>
    <name type="synonym">Pinctada martensii</name>
    <dbReference type="NCBI Taxonomy" id="66713"/>
    <lineage>
        <taxon>Eukaryota</taxon>
        <taxon>Metazoa</taxon>
        <taxon>Spiralia</taxon>
        <taxon>Lophotrochozoa</taxon>
        <taxon>Mollusca</taxon>
        <taxon>Bivalvia</taxon>
        <taxon>Autobranchia</taxon>
        <taxon>Pteriomorphia</taxon>
        <taxon>Pterioida</taxon>
        <taxon>Pterioidea</taxon>
        <taxon>Pteriidae</taxon>
        <taxon>Pinctada</taxon>
    </lineage>
</organism>
<name>A0AA89BQB3_PINIB</name>
<sequence>MNESCLRMCTNVPSTQFLRDNTIMGNHWGGVDIRHAGDPVITKNIICNGLSDGIVIGEKGKGSIENNVISGKEA</sequence>
<evidence type="ECO:0000313" key="3">
    <source>
        <dbReference type="EMBL" id="KAK3087311.1"/>
    </source>
</evidence>